<proteinExistence type="predicted"/>
<feature type="region of interest" description="Disordered" evidence="1">
    <location>
        <begin position="1"/>
        <end position="24"/>
    </location>
</feature>
<accession>A0A382R2P3</accession>
<dbReference type="EMBL" id="UINC01118020">
    <property type="protein sequence ID" value="SVC90861.1"/>
    <property type="molecule type" value="Genomic_DNA"/>
</dbReference>
<protein>
    <submittedName>
        <fullName evidence="2">Uncharacterized protein</fullName>
    </submittedName>
</protein>
<name>A0A382R2P3_9ZZZZ</name>
<dbReference type="AlphaFoldDB" id="A0A382R2P3"/>
<sequence length="24" mass="2648">MMEAPQLVKTVQSDLGESAKLDKE</sequence>
<evidence type="ECO:0000256" key="1">
    <source>
        <dbReference type="SAM" id="MobiDB-lite"/>
    </source>
</evidence>
<organism evidence="2">
    <name type="scientific">marine metagenome</name>
    <dbReference type="NCBI Taxonomy" id="408172"/>
    <lineage>
        <taxon>unclassified sequences</taxon>
        <taxon>metagenomes</taxon>
        <taxon>ecological metagenomes</taxon>
    </lineage>
</organism>
<reference evidence="2" key="1">
    <citation type="submission" date="2018-05" db="EMBL/GenBank/DDBJ databases">
        <authorList>
            <person name="Lanie J.A."/>
            <person name="Ng W.-L."/>
            <person name="Kazmierczak K.M."/>
            <person name="Andrzejewski T.M."/>
            <person name="Davidsen T.M."/>
            <person name="Wayne K.J."/>
            <person name="Tettelin H."/>
            <person name="Glass J.I."/>
            <person name="Rusch D."/>
            <person name="Podicherti R."/>
            <person name="Tsui H.-C.T."/>
            <person name="Winkler M.E."/>
        </authorList>
    </citation>
    <scope>NUCLEOTIDE SEQUENCE</scope>
</reference>
<gene>
    <name evidence="2" type="ORF">METZ01_LOCUS343715</name>
</gene>
<evidence type="ECO:0000313" key="2">
    <source>
        <dbReference type="EMBL" id="SVC90861.1"/>
    </source>
</evidence>